<evidence type="ECO:0000313" key="9">
    <source>
        <dbReference type="Proteomes" id="UP000006420"/>
    </source>
</evidence>
<gene>
    <name evidence="8" type="ORF">HMPREF9456_00710</name>
</gene>
<comment type="catalytic activity">
    <reaction evidence="6">
        <text>a 2'-deoxyadenosine in DNA + S-adenosyl-L-methionine = an N(6)-methyl-2'-deoxyadenosine in DNA + S-adenosyl-L-homocysteine + H(+)</text>
        <dbReference type="Rhea" id="RHEA:15197"/>
        <dbReference type="Rhea" id="RHEA-COMP:12418"/>
        <dbReference type="Rhea" id="RHEA-COMP:12419"/>
        <dbReference type="ChEBI" id="CHEBI:15378"/>
        <dbReference type="ChEBI" id="CHEBI:57856"/>
        <dbReference type="ChEBI" id="CHEBI:59789"/>
        <dbReference type="ChEBI" id="CHEBI:90615"/>
        <dbReference type="ChEBI" id="CHEBI:90616"/>
        <dbReference type="EC" id="2.1.1.72"/>
    </reaction>
</comment>
<keyword evidence="9" id="KW-1185">Reference proteome</keyword>
<keyword evidence="5" id="KW-0949">S-adenosyl-L-methionine</keyword>
<keyword evidence="4" id="KW-0808">Transferase</keyword>
<evidence type="ECO:0000256" key="3">
    <source>
        <dbReference type="ARBA" id="ARBA00022603"/>
    </source>
</evidence>
<dbReference type="GO" id="GO:0003677">
    <property type="term" value="F:DNA binding"/>
    <property type="evidence" value="ECO:0007669"/>
    <property type="project" value="InterPro"/>
</dbReference>
<dbReference type="STRING" id="742767.HMPREF9456_00710"/>
<evidence type="ECO:0000256" key="6">
    <source>
        <dbReference type="ARBA" id="ARBA00047942"/>
    </source>
</evidence>
<dbReference type="EC" id="2.1.1.72" evidence="2"/>
<dbReference type="Gene3D" id="3.40.50.150">
    <property type="entry name" value="Vaccinia Virus protein VP39"/>
    <property type="match status" value="1"/>
</dbReference>
<comment type="similarity">
    <text evidence="1">Belongs to the N(4)/N(6)-methyltransferase family.</text>
</comment>
<dbReference type="SUPFAM" id="SSF53335">
    <property type="entry name" value="S-adenosyl-L-methionine-dependent methyltransferases"/>
    <property type="match status" value="1"/>
</dbReference>
<dbReference type="PRINTS" id="PR00506">
    <property type="entry name" value="D21N6MTFRASE"/>
</dbReference>
<dbReference type="PROSITE" id="PS00092">
    <property type="entry name" value="N6_MTASE"/>
    <property type="match status" value="1"/>
</dbReference>
<dbReference type="GO" id="GO:0009007">
    <property type="term" value="F:site-specific DNA-methyltransferase (adenine-specific) activity"/>
    <property type="evidence" value="ECO:0007669"/>
    <property type="project" value="UniProtKB-EC"/>
</dbReference>
<dbReference type="InterPro" id="IPR002295">
    <property type="entry name" value="N4/N6-MTase_EcoPI_Mod-like"/>
</dbReference>
<sequence>MPTLNWIGKDKVINHHLDVPYRILEKQYTHNAEGSENKIIHGDNLEALKSLLPEYEGRIKCIYIDPPYNTGNEGWVYNDNVNDPKIKKWLGEVVGKESEDLTRHDKWLCMMYPRLKLLHRLLADDGAIFISIDDNEFANLKLICDEIFGTNGFKSVFIWKSRQIVDSRNQTMISKDHEYILTYGKSESFSLKGRISDKSKYSNPDNDERGAWMSNSILGLANKEQRPNLHYSILDPDTGIEYDCPPDTGWRYSRETMEQKIKEKRIFFPTKKNGRPREKKYLNELASEFTGFSTILPEDVGYTMNGTRILREIVPESKFNFPKSFELVKTLIEQATDKDSIVLDSFAGSGTTAHAVLNLNKQDGGNRKFILVEMEDYADDITAERVKRVIDGYGEGKSVEGTGGDFSYYELGQPMFIENDYLNEELPLQEIHRYIWYTETACPFDESTKEHPHLLGVNDNSSYYFFYDKDSLTTLNHEFLQTIKQKSDTYVIYADNCVLPKEFMAKNNIIFKKIPRDITRF</sequence>
<evidence type="ECO:0000256" key="4">
    <source>
        <dbReference type="ARBA" id="ARBA00022679"/>
    </source>
</evidence>
<dbReference type="eggNOG" id="COG2189">
    <property type="taxonomic scope" value="Bacteria"/>
</dbReference>
<name>F8WXK1_9BACT</name>
<comment type="caution">
    <text evidence="8">The sequence shown here is derived from an EMBL/GenBank/DDBJ whole genome shotgun (WGS) entry which is preliminary data.</text>
</comment>
<proteinExistence type="inferred from homology"/>
<dbReference type="HOGENOM" id="CLU_020164_1_1_10"/>
<protein>
    <recommendedName>
        <fullName evidence="2">site-specific DNA-methyltransferase (adenine-specific)</fullName>
        <ecNumber evidence="2">2.1.1.72</ecNumber>
    </recommendedName>
</protein>
<evidence type="ECO:0000313" key="8">
    <source>
        <dbReference type="EMBL" id="EGK04957.1"/>
    </source>
</evidence>
<dbReference type="RefSeq" id="WP_006842081.1">
    <property type="nucleotide sequence ID" value="NZ_AQWJ01000001.1"/>
</dbReference>
<dbReference type="GO" id="GO:0008170">
    <property type="term" value="F:N-methyltransferase activity"/>
    <property type="evidence" value="ECO:0007669"/>
    <property type="project" value="InterPro"/>
</dbReference>
<dbReference type="InterPro" id="IPR029063">
    <property type="entry name" value="SAM-dependent_MTases_sf"/>
</dbReference>
<dbReference type="InterPro" id="IPR002941">
    <property type="entry name" value="DNA_methylase_N4/N6"/>
</dbReference>
<dbReference type="Pfam" id="PF01555">
    <property type="entry name" value="N6_N4_Mtase"/>
    <property type="match status" value="1"/>
</dbReference>
<evidence type="ECO:0000259" key="7">
    <source>
        <dbReference type="Pfam" id="PF01555"/>
    </source>
</evidence>
<dbReference type="OrthoDB" id="9800801at2"/>
<dbReference type="AlphaFoldDB" id="F8WXK1"/>
<organism evidence="8 9">
    <name type="scientific">Dysgonomonas mossii DSM 22836</name>
    <dbReference type="NCBI Taxonomy" id="742767"/>
    <lineage>
        <taxon>Bacteria</taxon>
        <taxon>Pseudomonadati</taxon>
        <taxon>Bacteroidota</taxon>
        <taxon>Bacteroidia</taxon>
        <taxon>Bacteroidales</taxon>
        <taxon>Dysgonomonadaceae</taxon>
        <taxon>Dysgonomonas</taxon>
    </lineage>
</organism>
<accession>F8WXK1</accession>
<dbReference type="GeneID" id="78081390"/>
<dbReference type="Proteomes" id="UP000006420">
    <property type="component" value="Unassembled WGS sequence"/>
</dbReference>
<evidence type="ECO:0000256" key="5">
    <source>
        <dbReference type="ARBA" id="ARBA00022691"/>
    </source>
</evidence>
<keyword evidence="3" id="KW-0489">Methyltransferase</keyword>
<reference evidence="8 9" key="1">
    <citation type="submission" date="2011-04" db="EMBL/GenBank/DDBJ databases">
        <title>The Genome Sequence of Dysgonomonas mossii DSM 22836.</title>
        <authorList>
            <consortium name="The Broad Institute Genome Sequencing Platform"/>
            <person name="Earl A."/>
            <person name="Ward D."/>
            <person name="Feldgarden M."/>
            <person name="Gevers D."/>
            <person name="Pudlo N."/>
            <person name="Martens E."/>
            <person name="Allen-Vercoe E."/>
            <person name="Young S.K."/>
            <person name="Zeng Q."/>
            <person name="Gargeya S."/>
            <person name="Fitzgerald M."/>
            <person name="Haas B."/>
            <person name="Abouelleil A."/>
            <person name="Alvarado L."/>
            <person name="Arachchi H.M."/>
            <person name="Berlin A."/>
            <person name="Brown A."/>
            <person name="Chapman S.B."/>
            <person name="Chen Z."/>
            <person name="Dunbar C."/>
            <person name="Freedman E."/>
            <person name="Gearin G."/>
            <person name="Gellesch M."/>
            <person name="Goldberg J."/>
            <person name="Griggs A."/>
            <person name="Gujja S."/>
            <person name="Heiman D."/>
            <person name="Howarth C."/>
            <person name="Larson L."/>
            <person name="Lui A."/>
            <person name="MacDonald P.J.P."/>
            <person name="Mehta T."/>
            <person name="Montmayeur A."/>
            <person name="Murphy C."/>
            <person name="Neiman D."/>
            <person name="Pearson M."/>
            <person name="Priest M."/>
            <person name="Roberts A."/>
            <person name="Saif S."/>
            <person name="Shea T."/>
            <person name="Shenoy N."/>
            <person name="Sisk P."/>
            <person name="Stolte C."/>
            <person name="Sykes S."/>
            <person name="Yandava C."/>
            <person name="Wortman J."/>
            <person name="Nusbaum C."/>
            <person name="Birren B."/>
        </authorList>
    </citation>
    <scope>NUCLEOTIDE SEQUENCE [LARGE SCALE GENOMIC DNA]</scope>
    <source>
        <strain evidence="8 9">DSM 22836</strain>
    </source>
</reference>
<evidence type="ECO:0000256" key="2">
    <source>
        <dbReference type="ARBA" id="ARBA00011900"/>
    </source>
</evidence>
<dbReference type="PIRSF" id="PIRSF015855">
    <property type="entry name" value="TypeIII_Mtase_mKpnI"/>
    <property type="match status" value="1"/>
</dbReference>
<evidence type="ECO:0000256" key="1">
    <source>
        <dbReference type="ARBA" id="ARBA00006594"/>
    </source>
</evidence>
<dbReference type="GO" id="GO:0032259">
    <property type="term" value="P:methylation"/>
    <property type="evidence" value="ECO:0007669"/>
    <property type="project" value="UniProtKB-KW"/>
</dbReference>
<dbReference type="EMBL" id="ADLW01000002">
    <property type="protein sequence ID" value="EGK04957.1"/>
    <property type="molecule type" value="Genomic_DNA"/>
</dbReference>
<dbReference type="InterPro" id="IPR002052">
    <property type="entry name" value="DNA_methylase_N6_adenine_CS"/>
</dbReference>
<feature type="domain" description="DNA methylase N-4/N-6" evidence="7">
    <location>
        <begin position="59"/>
        <end position="381"/>
    </location>
</feature>